<reference evidence="2 3" key="2">
    <citation type="submission" date="2017-10" db="EMBL/GenBank/DDBJ databases">
        <title>Bacterial endophytes that colonize and modify switchgrass growth.</title>
        <authorList>
            <person name="Debolt S."/>
        </authorList>
    </citation>
    <scope>NUCLEOTIDE SEQUENCE [LARGE SCALE GENOMIC DNA]</scope>
    <source>
        <strain evidence="2 3">A2-S9</strain>
    </source>
</reference>
<proteinExistence type="predicted"/>
<accession>A0A7Z1GMK6</accession>
<gene>
    <name evidence="2" type="ORF">DM05_3945</name>
</gene>
<feature type="region of interest" description="Disordered" evidence="1">
    <location>
        <begin position="1"/>
        <end position="109"/>
    </location>
</feature>
<evidence type="ECO:0008006" key="4">
    <source>
        <dbReference type="Google" id="ProtNLM"/>
    </source>
</evidence>
<organism evidence="2 3">
    <name type="scientific">Pseudomonas poae</name>
    <dbReference type="NCBI Taxonomy" id="200451"/>
    <lineage>
        <taxon>Bacteria</taxon>
        <taxon>Pseudomonadati</taxon>
        <taxon>Pseudomonadota</taxon>
        <taxon>Gammaproteobacteria</taxon>
        <taxon>Pseudomonadales</taxon>
        <taxon>Pseudomonadaceae</taxon>
        <taxon>Pseudomonas</taxon>
    </lineage>
</organism>
<evidence type="ECO:0000256" key="1">
    <source>
        <dbReference type="SAM" id="MobiDB-lite"/>
    </source>
</evidence>
<reference evidence="2 3" key="1">
    <citation type="submission" date="2017-09" db="EMBL/GenBank/DDBJ databases">
        <authorList>
            <person name="DeBolt S."/>
            <person name="Huntemann M."/>
            <person name="Clum A."/>
            <person name="Pillay M."/>
            <person name="Palaniappan K."/>
            <person name="Varghese N."/>
            <person name="Mikhailova N."/>
            <person name="Stamatis D."/>
            <person name="Reddy T."/>
            <person name="Daum C."/>
            <person name="Shapiro N."/>
            <person name="Ivanova N."/>
            <person name="Kyrpides N."/>
            <person name="Woyke T."/>
        </authorList>
    </citation>
    <scope>NUCLEOTIDE SEQUENCE [LARGE SCALE GENOMIC DNA]</scope>
    <source>
        <strain evidence="2 3">A2-S9</strain>
    </source>
</reference>
<evidence type="ECO:0000313" key="2">
    <source>
        <dbReference type="EMBL" id="PFG59270.1"/>
    </source>
</evidence>
<sequence>MANISGTQSPVNTGSYGAGGSGSPEQDLKGDINSLQNRIDQMKSQGSQGGNGSGGGASLEELEEELKRMQEKLAKLQQSLMGNSGSEDGGKGNGQIPQPDYQGGGSINP</sequence>
<name>A0A7Z1GMK6_9PSED</name>
<evidence type="ECO:0000313" key="3">
    <source>
        <dbReference type="Proteomes" id="UP000221580"/>
    </source>
</evidence>
<dbReference type="EMBL" id="PDJN01000003">
    <property type="protein sequence ID" value="PFG59270.1"/>
    <property type="molecule type" value="Genomic_DNA"/>
</dbReference>
<protein>
    <recommendedName>
        <fullName evidence="4">Type III secretion protein</fullName>
    </recommendedName>
</protein>
<feature type="compositionally biased region" description="Basic and acidic residues" evidence="1">
    <location>
        <begin position="65"/>
        <end position="74"/>
    </location>
</feature>
<dbReference type="RefSeq" id="WP_043293396.1">
    <property type="nucleotide sequence ID" value="NZ_PDJN01000003.1"/>
</dbReference>
<feature type="compositionally biased region" description="Polar residues" evidence="1">
    <location>
        <begin position="76"/>
        <end position="86"/>
    </location>
</feature>
<comment type="caution">
    <text evidence="2">The sequence shown here is derived from an EMBL/GenBank/DDBJ whole genome shotgun (WGS) entry which is preliminary data.</text>
</comment>
<feature type="compositionally biased region" description="Gly residues" evidence="1">
    <location>
        <begin position="47"/>
        <end position="57"/>
    </location>
</feature>
<feature type="compositionally biased region" description="Polar residues" evidence="1">
    <location>
        <begin position="1"/>
        <end position="15"/>
    </location>
</feature>
<dbReference type="Proteomes" id="UP000221580">
    <property type="component" value="Unassembled WGS sequence"/>
</dbReference>
<dbReference type="AlphaFoldDB" id="A0A7Z1GMK6"/>